<sequence>MTEFKLTTPVAFIIFNRPDTTERVFAEIAKAKPTKLLVIADGAREDRVGEAEKVAVTRAIINRVDWDCEVLTNFSDVNLGCKVRVSSGIDWVFEQVKEAIILEDDCLPDPTFFRFCQEMLDRYRHDLRVGMISGDNLQFGRCQNDESYYFTKYVHIWGWATWRDRWQDSYDVNLKKWPLIRDQGRIMDIVTYPYQRNYWSSIFDRIYKNKIDTWDYQWVFANWVESRINVAPNINLVSNIGFDRVDATHTTASGDESNLPTFNMLFPLNHPSSILINGDNDEFEFKKLNKRSILKRIVSKSIAIIRKVNWLLQMKLSVRKN</sequence>
<dbReference type="SUPFAM" id="SSF53448">
    <property type="entry name" value="Nucleotide-diphospho-sugar transferases"/>
    <property type="match status" value="1"/>
</dbReference>
<dbReference type="Gene3D" id="3.90.550.10">
    <property type="entry name" value="Spore Coat Polysaccharide Biosynthesis Protein SpsA, Chain A"/>
    <property type="match status" value="1"/>
</dbReference>
<dbReference type="STRING" id="1581680.BN1209_0953"/>
<dbReference type="HOGENOM" id="CLU_054735_0_0_4"/>
<proteinExistence type="predicted"/>
<dbReference type="OrthoDB" id="5180856at2"/>
<evidence type="ECO:0000313" key="1">
    <source>
        <dbReference type="EMBL" id="CEN55996.1"/>
    </source>
</evidence>
<reference evidence="2" key="1">
    <citation type="submission" date="2014-12" db="EMBL/GenBank/DDBJ databases">
        <authorList>
            <person name="Salcher M.M."/>
        </authorList>
    </citation>
    <scope>NUCLEOTIDE SEQUENCE [LARGE SCALE GENOMIC DNA]</scope>
    <source>
        <strain evidence="2">MMS-10A-171</strain>
    </source>
</reference>
<name>A0A0B7IZQ7_9PROT</name>
<dbReference type="EMBL" id="LN794158">
    <property type="protein sequence ID" value="CEN55996.1"/>
    <property type="molecule type" value="Genomic_DNA"/>
</dbReference>
<evidence type="ECO:0008006" key="3">
    <source>
        <dbReference type="Google" id="ProtNLM"/>
    </source>
</evidence>
<dbReference type="KEGG" id="mbac:BN1209_0953"/>
<keyword evidence="2" id="KW-1185">Reference proteome</keyword>
<gene>
    <name evidence="1" type="ORF">BN1209_0953</name>
</gene>
<dbReference type="RefSeq" id="WP_045751180.1">
    <property type="nucleotide sequence ID" value="NZ_LN794158.1"/>
</dbReference>
<dbReference type="AlphaFoldDB" id="A0A0B7IZQ7"/>
<accession>A0A0B7IZQ7</accession>
<dbReference type="InterPro" id="IPR029044">
    <property type="entry name" value="Nucleotide-diphossugar_trans"/>
</dbReference>
<evidence type="ECO:0000313" key="2">
    <source>
        <dbReference type="Proteomes" id="UP000056322"/>
    </source>
</evidence>
<protein>
    <recommendedName>
        <fullName evidence="3">Hemolytic protein HlpA-like protein</fullName>
    </recommendedName>
</protein>
<organism evidence="1 2">
    <name type="scientific">Candidatus Methylopumilus turicensis</name>
    <dbReference type="NCBI Taxonomy" id="1581680"/>
    <lineage>
        <taxon>Bacteria</taxon>
        <taxon>Pseudomonadati</taxon>
        <taxon>Pseudomonadota</taxon>
        <taxon>Betaproteobacteria</taxon>
        <taxon>Nitrosomonadales</taxon>
        <taxon>Methylophilaceae</taxon>
        <taxon>Candidatus Methylopumilus</taxon>
    </lineage>
</organism>
<dbReference type="Proteomes" id="UP000056322">
    <property type="component" value="Chromosome 1"/>
</dbReference>